<evidence type="ECO:0000256" key="4">
    <source>
        <dbReference type="ARBA" id="ARBA00023163"/>
    </source>
</evidence>
<dbReference type="PROSITE" id="PS50043">
    <property type="entry name" value="HTH_LUXR_2"/>
    <property type="match status" value="1"/>
</dbReference>
<dbReference type="Proteomes" id="UP000618382">
    <property type="component" value="Unassembled WGS sequence"/>
</dbReference>
<evidence type="ECO:0000256" key="5">
    <source>
        <dbReference type="PROSITE-ProRule" id="PRU00169"/>
    </source>
</evidence>
<dbReference type="InterPro" id="IPR058245">
    <property type="entry name" value="NreC/VraR/RcsB-like_REC"/>
</dbReference>
<dbReference type="SMART" id="SM00448">
    <property type="entry name" value="REC"/>
    <property type="match status" value="1"/>
</dbReference>
<name>A0ABQ4DEH6_9CELL</name>
<dbReference type="SUPFAM" id="SSF52172">
    <property type="entry name" value="CheY-like"/>
    <property type="match status" value="1"/>
</dbReference>
<proteinExistence type="predicted"/>
<evidence type="ECO:0000256" key="2">
    <source>
        <dbReference type="ARBA" id="ARBA00023015"/>
    </source>
</evidence>
<dbReference type="Pfam" id="PF00196">
    <property type="entry name" value="GerE"/>
    <property type="match status" value="1"/>
</dbReference>
<accession>A0ABQ4DEH6</accession>
<dbReference type="CDD" id="cd17535">
    <property type="entry name" value="REC_NarL-like"/>
    <property type="match status" value="1"/>
</dbReference>
<dbReference type="PANTHER" id="PTHR43214:SF24">
    <property type="entry name" value="TRANSCRIPTIONAL REGULATORY PROTEIN NARL-RELATED"/>
    <property type="match status" value="1"/>
</dbReference>
<dbReference type="EMBL" id="BONN01000013">
    <property type="protein sequence ID" value="GIG34130.1"/>
    <property type="molecule type" value="Genomic_DNA"/>
</dbReference>
<evidence type="ECO:0000313" key="8">
    <source>
        <dbReference type="EMBL" id="GIG34130.1"/>
    </source>
</evidence>
<feature type="modified residue" description="4-aspartylphosphate" evidence="5">
    <location>
        <position position="97"/>
    </location>
</feature>
<sequence length="255" mass="27040">MTPPGAGDGRPGRAADLHEDGIAARGRYDATVPATAAPTGSTGPITVMIVDDHEVVRRGIAEVVERTDGMTVVAEAGSVADGTRRATLVRPQVMLVDLQLPDGTGIDLMRAVRETLPDARAIVLTSFDDDDALAAALDAGAVAYLLKSVRGAEITDVIRAVAAGRTLLDERTVTRRRAGHEDPTEGLTPSELRVLDLIGEGLSNREIAERLGVAEKTVKNHITSLLAKMGLQRRTQVAAWVASRKHSGWRAEPGH</sequence>
<dbReference type="InterPro" id="IPR039420">
    <property type="entry name" value="WalR-like"/>
</dbReference>
<gene>
    <name evidence="8" type="ORF">Col01nite_32890</name>
</gene>
<organism evidence="8 9">
    <name type="scientific">Cellulomonas oligotrophica</name>
    <dbReference type="NCBI Taxonomy" id="931536"/>
    <lineage>
        <taxon>Bacteria</taxon>
        <taxon>Bacillati</taxon>
        <taxon>Actinomycetota</taxon>
        <taxon>Actinomycetes</taxon>
        <taxon>Micrococcales</taxon>
        <taxon>Cellulomonadaceae</taxon>
        <taxon>Cellulomonas</taxon>
    </lineage>
</organism>
<dbReference type="PRINTS" id="PR00038">
    <property type="entry name" value="HTHLUXR"/>
</dbReference>
<dbReference type="InterPro" id="IPR001789">
    <property type="entry name" value="Sig_transdc_resp-reg_receiver"/>
</dbReference>
<dbReference type="InterPro" id="IPR000792">
    <property type="entry name" value="Tscrpt_reg_LuxR_C"/>
</dbReference>
<evidence type="ECO:0000313" key="9">
    <source>
        <dbReference type="Proteomes" id="UP000618382"/>
    </source>
</evidence>
<dbReference type="PROSITE" id="PS50110">
    <property type="entry name" value="RESPONSE_REGULATORY"/>
    <property type="match status" value="1"/>
</dbReference>
<feature type="domain" description="Response regulatory" evidence="7">
    <location>
        <begin position="46"/>
        <end position="162"/>
    </location>
</feature>
<evidence type="ECO:0000259" key="6">
    <source>
        <dbReference type="PROSITE" id="PS50043"/>
    </source>
</evidence>
<dbReference type="InterPro" id="IPR011006">
    <property type="entry name" value="CheY-like_superfamily"/>
</dbReference>
<comment type="caution">
    <text evidence="8">The sequence shown here is derived from an EMBL/GenBank/DDBJ whole genome shotgun (WGS) entry which is preliminary data.</text>
</comment>
<keyword evidence="4" id="KW-0804">Transcription</keyword>
<reference evidence="8 9" key="1">
    <citation type="submission" date="2021-01" db="EMBL/GenBank/DDBJ databases">
        <title>Whole genome shotgun sequence of Cellulomonas oligotrophica NBRC 109435.</title>
        <authorList>
            <person name="Komaki H."/>
            <person name="Tamura T."/>
        </authorList>
    </citation>
    <scope>NUCLEOTIDE SEQUENCE [LARGE SCALE GENOMIC DNA]</scope>
    <source>
        <strain evidence="8 9">NBRC 109435</strain>
    </source>
</reference>
<evidence type="ECO:0000256" key="3">
    <source>
        <dbReference type="ARBA" id="ARBA00023125"/>
    </source>
</evidence>
<keyword evidence="2" id="KW-0805">Transcription regulation</keyword>
<dbReference type="CDD" id="cd06170">
    <property type="entry name" value="LuxR_C_like"/>
    <property type="match status" value="1"/>
</dbReference>
<evidence type="ECO:0000259" key="7">
    <source>
        <dbReference type="PROSITE" id="PS50110"/>
    </source>
</evidence>
<dbReference type="SMART" id="SM00421">
    <property type="entry name" value="HTH_LUXR"/>
    <property type="match status" value="1"/>
</dbReference>
<dbReference type="Gene3D" id="3.40.50.2300">
    <property type="match status" value="1"/>
</dbReference>
<keyword evidence="9" id="KW-1185">Reference proteome</keyword>
<feature type="domain" description="HTH luxR-type" evidence="6">
    <location>
        <begin position="180"/>
        <end position="245"/>
    </location>
</feature>
<keyword evidence="1 5" id="KW-0597">Phosphoprotein</keyword>
<dbReference type="Pfam" id="PF00072">
    <property type="entry name" value="Response_reg"/>
    <property type="match status" value="1"/>
</dbReference>
<dbReference type="PANTHER" id="PTHR43214">
    <property type="entry name" value="TWO-COMPONENT RESPONSE REGULATOR"/>
    <property type="match status" value="1"/>
</dbReference>
<dbReference type="PROSITE" id="PS00622">
    <property type="entry name" value="HTH_LUXR_1"/>
    <property type="match status" value="1"/>
</dbReference>
<keyword evidence="3" id="KW-0238">DNA-binding</keyword>
<protein>
    <submittedName>
        <fullName evidence="8">LuxR family transcriptional regulator</fullName>
    </submittedName>
</protein>
<evidence type="ECO:0000256" key="1">
    <source>
        <dbReference type="ARBA" id="ARBA00022553"/>
    </source>
</evidence>